<keyword evidence="8" id="KW-0175">Coiled coil</keyword>
<dbReference type="InterPro" id="IPR003423">
    <property type="entry name" value="OMP_efflux"/>
</dbReference>
<name>A0A0L8A9I2_9GAMM</name>
<dbReference type="PANTHER" id="PTHR30026:SF5">
    <property type="entry name" value="ABC-TYPE EFFLUX SYSTEM SECRETIN COMPONENT"/>
    <property type="match status" value="1"/>
</dbReference>
<dbReference type="GO" id="GO:1990281">
    <property type="term" value="C:efflux pump complex"/>
    <property type="evidence" value="ECO:0007669"/>
    <property type="project" value="TreeGrafter"/>
</dbReference>
<dbReference type="GO" id="GO:0009279">
    <property type="term" value="C:cell outer membrane"/>
    <property type="evidence" value="ECO:0007669"/>
    <property type="project" value="UniProtKB-SubCell"/>
</dbReference>
<evidence type="ECO:0000256" key="2">
    <source>
        <dbReference type="ARBA" id="ARBA00007613"/>
    </source>
</evidence>
<dbReference type="SUPFAM" id="SSF56954">
    <property type="entry name" value="Outer membrane efflux proteins (OEP)"/>
    <property type="match status" value="1"/>
</dbReference>
<feature type="signal peptide" evidence="9">
    <location>
        <begin position="1"/>
        <end position="33"/>
    </location>
</feature>
<sequence length="470" mass="52163">MGVIGRRTRMHRAKPALALALALATCLPFAASAQNNTDAPALDWEQARQRLEQVSDALAAADAAVRNKQDLQDATRLLRLPEITGEVRRLQFQKTLTLPLGSLAPVAEAFGIDSPLSFTERDWRTRPVVTAVLPLYTGGVIPAAQRAASAAHEQASAERDAQRQSLTVQLAQAYFGQRLAEQAVDVRRDVRDGLNQHLSDAEKLEREGFATRAQRLQATVARDKAEREYQKTVNDLATLKAALSTLLRSGGEVQPVSPLFVQRVPLEPVASFERTAQARQPQIARLRAMVAQAEQGVRVQQAKLKPQIFAFGQYDFRRRDEMLTDPDWAFGIGLKYTFLSPNSRPAQISAARAQQEQAEAGLREAENQVALGVRKAWNELETARQQFVLLDSSIAQAQENLRLQELAFREGQATSLDVIDARLGLGGARVERAQAAYQYDIALAQLLEVSGQMDRFEEFRRRADEVIDHE</sequence>
<feature type="coiled-coil region" evidence="8">
    <location>
        <begin position="187"/>
        <end position="242"/>
    </location>
</feature>
<comment type="subcellular location">
    <subcellularLocation>
        <location evidence="1">Cell outer membrane</location>
    </subcellularLocation>
</comment>
<evidence type="ECO:0000256" key="9">
    <source>
        <dbReference type="SAM" id="SignalP"/>
    </source>
</evidence>
<dbReference type="InterPro" id="IPR051906">
    <property type="entry name" value="TolC-like"/>
</dbReference>
<dbReference type="EMBL" id="AJLO02000025">
    <property type="protein sequence ID" value="KOE98804.1"/>
    <property type="molecule type" value="Genomic_DNA"/>
</dbReference>
<accession>A0A0L8A9I2</accession>
<keyword evidence="5" id="KW-0812">Transmembrane</keyword>
<evidence type="ECO:0000256" key="5">
    <source>
        <dbReference type="ARBA" id="ARBA00022692"/>
    </source>
</evidence>
<evidence type="ECO:0000256" key="1">
    <source>
        <dbReference type="ARBA" id="ARBA00004442"/>
    </source>
</evidence>
<feature type="chain" id="PRO_5005579554" evidence="9">
    <location>
        <begin position="34"/>
        <end position="470"/>
    </location>
</feature>
<feature type="coiled-coil region" evidence="8">
    <location>
        <begin position="348"/>
        <end position="400"/>
    </location>
</feature>
<comment type="similarity">
    <text evidence="2">Belongs to the outer membrane factor (OMF) (TC 1.B.17) family.</text>
</comment>
<evidence type="ECO:0000256" key="6">
    <source>
        <dbReference type="ARBA" id="ARBA00023136"/>
    </source>
</evidence>
<reference evidence="10 11" key="1">
    <citation type="journal article" date="2012" name="J. Bacteriol.">
        <title>Genome sequence of a novel nicotine-degrading strain, Pseudomonas geniculata N1.</title>
        <authorList>
            <person name="Tang H."/>
            <person name="Yu H."/>
            <person name="Tai C."/>
            <person name="Huang K."/>
            <person name="Liu Y."/>
            <person name="Wang L."/>
            <person name="Yao Y."/>
            <person name="Wu G."/>
            <person name="Xu P."/>
        </authorList>
    </citation>
    <scope>NUCLEOTIDE SEQUENCE [LARGE SCALE GENOMIC DNA]</scope>
    <source>
        <strain evidence="10 11">N1</strain>
    </source>
</reference>
<keyword evidence="3" id="KW-0813">Transport</keyword>
<dbReference type="OrthoDB" id="187483at2"/>
<proteinExistence type="inferred from homology"/>
<gene>
    <name evidence="10" type="ORF">W7K_12820</name>
</gene>
<evidence type="ECO:0000313" key="10">
    <source>
        <dbReference type="EMBL" id="KOE98804.1"/>
    </source>
</evidence>
<evidence type="ECO:0000256" key="4">
    <source>
        <dbReference type="ARBA" id="ARBA00022452"/>
    </source>
</evidence>
<dbReference type="Proteomes" id="UP000036890">
    <property type="component" value="Unassembled WGS sequence"/>
</dbReference>
<keyword evidence="6" id="KW-0472">Membrane</keyword>
<keyword evidence="9" id="KW-0732">Signal</keyword>
<keyword evidence="7" id="KW-0998">Cell outer membrane</keyword>
<evidence type="ECO:0000256" key="8">
    <source>
        <dbReference type="SAM" id="Coils"/>
    </source>
</evidence>
<comment type="caution">
    <text evidence="10">The sequence shown here is derived from an EMBL/GenBank/DDBJ whole genome shotgun (WGS) entry which is preliminary data.</text>
</comment>
<dbReference type="GO" id="GO:0015562">
    <property type="term" value="F:efflux transmembrane transporter activity"/>
    <property type="evidence" value="ECO:0007669"/>
    <property type="project" value="InterPro"/>
</dbReference>
<dbReference type="Gene3D" id="1.20.1600.10">
    <property type="entry name" value="Outer membrane efflux proteins (OEP)"/>
    <property type="match status" value="1"/>
</dbReference>
<organism evidence="10 11">
    <name type="scientific">Stenotrophomonas geniculata N1</name>
    <dbReference type="NCBI Taxonomy" id="1167641"/>
    <lineage>
        <taxon>Bacteria</taxon>
        <taxon>Pseudomonadati</taxon>
        <taxon>Pseudomonadota</taxon>
        <taxon>Gammaproteobacteria</taxon>
        <taxon>Lysobacterales</taxon>
        <taxon>Lysobacteraceae</taxon>
        <taxon>Stenotrophomonas</taxon>
    </lineage>
</organism>
<keyword evidence="4" id="KW-1134">Transmembrane beta strand</keyword>
<dbReference type="Pfam" id="PF02321">
    <property type="entry name" value="OEP"/>
    <property type="match status" value="1"/>
</dbReference>
<dbReference type="PANTHER" id="PTHR30026">
    <property type="entry name" value="OUTER MEMBRANE PROTEIN TOLC"/>
    <property type="match status" value="1"/>
</dbReference>
<evidence type="ECO:0000313" key="11">
    <source>
        <dbReference type="Proteomes" id="UP000036890"/>
    </source>
</evidence>
<evidence type="ECO:0000256" key="7">
    <source>
        <dbReference type="ARBA" id="ARBA00023237"/>
    </source>
</evidence>
<evidence type="ECO:0000256" key="3">
    <source>
        <dbReference type="ARBA" id="ARBA00022448"/>
    </source>
</evidence>
<dbReference type="RefSeq" id="WP_029379859.1">
    <property type="nucleotide sequence ID" value="NZ_AJLO02000025.1"/>
</dbReference>
<dbReference type="AlphaFoldDB" id="A0A0L8A9I2"/>
<dbReference type="GO" id="GO:0015288">
    <property type="term" value="F:porin activity"/>
    <property type="evidence" value="ECO:0007669"/>
    <property type="project" value="TreeGrafter"/>
</dbReference>
<protein>
    <submittedName>
        <fullName evidence="10">Transporter</fullName>
    </submittedName>
</protein>